<reference evidence="7" key="1">
    <citation type="journal article" date="2021" name="mSystems">
        <title>Bacteria and Archaea Synergistically Convert Glycine Betaine to Biogenic Methane in the Formosa Cold Seep of the South China Sea.</title>
        <authorList>
            <person name="Li L."/>
            <person name="Zhang W."/>
            <person name="Zhang S."/>
            <person name="Song L."/>
            <person name="Sun Q."/>
            <person name="Zhang H."/>
            <person name="Xiang H."/>
            <person name="Dong X."/>
        </authorList>
    </citation>
    <scope>NUCLEOTIDE SEQUENCE</scope>
    <source>
        <strain evidence="7">ZWT</strain>
    </source>
</reference>
<dbReference type="AlphaFoldDB" id="A0A9J6P8Q9"/>
<dbReference type="PROSITE" id="PS00671">
    <property type="entry name" value="D_2_HYDROXYACID_DH_3"/>
    <property type="match status" value="1"/>
</dbReference>
<evidence type="ECO:0000256" key="2">
    <source>
        <dbReference type="ARBA" id="ARBA00023002"/>
    </source>
</evidence>
<dbReference type="Pfam" id="PF00389">
    <property type="entry name" value="2-Hacid_dh"/>
    <property type="match status" value="1"/>
</dbReference>
<dbReference type="InterPro" id="IPR036291">
    <property type="entry name" value="NAD(P)-bd_dom_sf"/>
</dbReference>
<dbReference type="SUPFAM" id="SSF51735">
    <property type="entry name" value="NAD(P)-binding Rossmann-fold domains"/>
    <property type="match status" value="1"/>
</dbReference>
<feature type="domain" description="D-isomer specific 2-hydroxyacid dehydrogenase NAD-binding" evidence="6">
    <location>
        <begin position="104"/>
        <end position="276"/>
    </location>
</feature>
<evidence type="ECO:0000313" key="8">
    <source>
        <dbReference type="Proteomes" id="UP001056429"/>
    </source>
</evidence>
<name>A0A9J6P8Q9_9CLOT</name>
<dbReference type="SUPFAM" id="SSF52283">
    <property type="entry name" value="Formate/glycerate dehydrogenase catalytic domain-like"/>
    <property type="match status" value="1"/>
</dbReference>
<feature type="domain" description="D-isomer specific 2-hydroxyacid dehydrogenase catalytic" evidence="5">
    <location>
        <begin position="5"/>
        <end position="308"/>
    </location>
</feature>
<comment type="similarity">
    <text evidence="1 4">Belongs to the D-isomer specific 2-hydroxyacid dehydrogenase family.</text>
</comment>
<dbReference type="PANTHER" id="PTHR43333:SF1">
    <property type="entry name" value="D-ISOMER SPECIFIC 2-HYDROXYACID DEHYDROGENASE NAD-BINDING DOMAIN-CONTAINING PROTEIN"/>
    <property type="match status" value="1"/>
</dbReference>
<dbReference type="InterPro" id="IPR006140">
    <property type="entry name" value="D-isomer_DH_NAD-bd"/>
</dbReference>
<dbReference type="CDD" id="cd12155">
    <property type="entry name" value="PGDH_1"/>
    <property type="match status" value="1"/>
</dbReference>
<dbReference type="InterPro" id="IPR006139">
    <property type="entry name" value="D-isomer_2_OHA_DH_cat_dom"/>
</dbReference>
<gene>
    <name evidence="7" type="ORF">KDK92_21405</name>
</gene>
<evidence type="ECO:0000259" key="5">
    <source>
        <dbReference type="Pfam" id="PF00389"/>
    </source>
</evidence>
<keyword evidence="2 4" id="KW-0560">Oxidoreductase</keyword>
<comment type="caution">
    <text evidence="7">The sequence shown here is derived from an EMBL/GenBank/DDBJ whole genome shotgun (WGS) entry which is preliminary data.</text>
</comment>
<evidence type="ECO:0000256" key="3">
    <source>
        <dbReference type="ARBA" id="ARBA00023027"/>
    </source>
</evidence>
<evidence type="ECO:0000256" key="1">
    <source>
        <dbReference type="ARBA" id="ARBA00005854"/>
    </source>
</evidence>
<dbReference type="GO" id="GO:0016616">
    <property type="term" value="F:oxidoreductase activity, acting on the CH-OH group of donors, NAD or NADP as acceptor"/>
    <property type="evidence" value="ECO:0007669"/>
    <property type="project" value="InterPro"/>
</dbReference>
<dbReference type="Gene3D" id="3.40.50.720">
    <property type="entry name" value="NAD(P)-binding Rossmann-like Domain"/>
    <property type="match status" value="2"/>
</dbReference>
<keyword evidence="8" id="KW-1185">Reference proteome</keyword>
<dbReference type="EMBL" id="JAGSOJ010000005">
    <property type="protein sequence ID" value="MCM1992289.1"/>
    <property type="molecule type" value="Genomic_DNA"/>
</dbReference>
<keyword evidence="3" id="KW-0520">NAD</keyword>
<sequence length="314" mass="36461">MMTKVLFTHDYGEEKFNLIRDMGYEIVYLREDVEFNEEELKDIEVLVCYNPFKNLDISKLDNLKLIQLSSTGIDQIPRDRLKKDVTVSNNKGGYSIPIGEWIIMSILNLMKNTYKLFRQQQDKKWKMNKRCLEIYGKKVGFLGTGTLAAEGAKRLQGFGTEITGFNTNGRIVDNMDLCYSLKDVHEVIGKCDVVVCTLPYTEETHELINNDFISKMKDGVLFINVSRGMLVNEKDLIKNLKNGKIKGAALDVFYEEPLPKDNELWNLENVIISPHNSWMSEMRNERRFKGIIENLRRYKEGREVINKVDMKEGY</sequence>
<evidence type="ECO:0000256" key="4">
    <source>
        <dbReference type="RuleBase" id="RU003719"/>
    </source>
</evidence>
<dbReference type="Pfam" id="PF02826">
    <property type="entry name" value="2-Hacid_dh_C"/>
    <property type="match status" value="1"/>
</dbReference>
<evidence type="ECO:0000259" key="6">
    <source>
        <dbReference type="Pfam" id="PF02826"/>
    </source>
</evidence>
<dbReference type="Proteomes" id="UP001056429">
    <property type="component" value="Unassembled WGS sequence"/>
</dbReference>
<protein>
    <submittedName>
        <fullName evidence="7">Phosphoglycerate dehydrogenase</fullName>
    </submittedName>
</protein>
<organism evidence="7 8">
    <name type="scientific">Oceanirhabdus seepicola</name>
    <dbReference type="NCBI Taxonomy" id="2828781"/>
    <lineage>
        <taxon>Bacteria</taxon>
        <taxon>Bacillati</taxon>
        <taxon>Bacillota</taxon>
        <taxon>Clostridia</taxon>
        <taxon>Eubacteriales</taxon>
        <taxon>Clostridiaceae</taxon>
        <taxon>Oceanirhabdus</taxon>
    </lineage>
</organism>
<evidence type="ECO:0000313" key="7">
    <source>
        <dbReference type="EMBL" id="MCM1992289.1"/>
    </source>
</evidence>
<accession>A0A9J6P8Q9</accession>
<proteinExistence type="inferred from homology"/>
<dbReference type="InterPro" id="IPR029753">
    <property type="entry name" value="D-isomer_DH_CS"/>
</dbReference>
<dbReference type="GO" id="GO:0051287">
    <property type="term" value="F:NAD binding"/>
    <property type="evidence" value="ECO:0007669"/>
    <property type="project" value="InterPro"/>
</dbReference>
<reference evidence="7" key="2">
    <citation type="submission" date="2021-04" db="EMBL/GenBank/DDBJ databases">
        <authorList>
            <person name="Dong X."/>
        </authorList>
    </citation>
    <scope>NUCLEOTIDE SEQUENCE</scope>
    <source>
        <strain evidence="7">ZWT</strain>
    </source>
</reference>
<dbReference type="PANTHER" id="PTHR43333">
    <property type="entry name" value="2-HACID_DH_C DOMAIN-CONTAINING PROTEIN"/>
    <property type="match status" value="1"/>
</dbReference>